<gene>
    <name evidence="2" type="ORF">SAMN05421505_115112</name>
</gene>
<dbReference type="InterPro" id="IPR011009">
    <property type="entry name" value="Kinase-like_dom_sf"/>
</dbReference>
<evidence type="ECO:0000313" key="2">
    <source>
        <dbReference type="EMBL" id="SDH42330.1"/>
    </source>
</evidence>
<dbReference type="SUPFAM" id="SSF56112">
    <property type="entry name" value="Protein kinase-like (PK-like)"/>
    <property type="match status" value="1"/>
</dbReference>
<dbReference type="EMBL" id="FNCN01000015">
    <property type="protein sequence ID" value="SDH42330.1"/>
    <property type="molecule type" value="Genomic_DNA"/>
</dbReference>
<dbReference type="Proteomes" id="UP000198923">
    <property type="component" value="Unassembled WGS sequence"/>
</dbReference>
<dbReference type="AlphaFoldDB" id="A0A1G8CBU0"/>
<dbReference type="Gene3D" id="3.90.1200.10">
    <property type="match status" value="1"/>
</dbReference>
<protein>
    <submittedName>
        <fullName evidence="2">Phosphotransferase enzyme family protein</fullName>
    </submittedName>
</protein>
<reference evidence="2 3" key="1">
    <citation type="submission" date="2016-10" db="EMBL/GenBank/DDBJ databases">
        <authorList>
            <person name="de Groot N.N."/>
        </authorList>
    </citation>
    <scope>NUCLEOTIDE SEQUENCE [LARGE SCALE GENOMIC DNA]</scope>
    <source>
        <strain evidence="2 3">CPCC 201354</strain>
    </source>
</reference>
<feature type="domain" description="Aminoglycoside phosphotransferase" evidence="1">
    <location>
        <begin position="36"/>
        <end position="219"/>
    </location>
</feature>
<sequence>MAAESVRDLLVDLSSRYGDWCTPVVKPFSLNFRNAEGSAILKIYRGIDPVRRQEREIQALSSAFKCGLKTPQVLEAERLGPDAWVLVTVVPGRPLTLGKSVDMEEYLHYVQALTRALADQQPPAAPGAGWGHNHDFHSTSEYLTGMLSARARRTSWWLELCSKLADLDGAPLVHLHGDVKPEHILVEAGRMYVVDWEACARGPAVMDVADAVFHAVRDYQYDSVEGCVASALRALALTDHNMPPLLAWRVALWADRRRQLDIEGLPGQLMTELLTSVTAVDACTVLIRIVREMCKTGTPR</sequence>
<organism evidence="2 3">
    <name type="scientific">Sinosporangium album</name>
    <dbReference type="NCBI Taxonomy" id="504805"/>
    <lineage>
        <taxon>Bacteria</taxon>
        <taxon>Bacillati</taxon>
        <taxon>Actinomycetota</taxon>
        <taxon>Actinomycetes</taxon>
        <taxon>Streptosporangiales</taxon>
        <taxon>Streptosporangiaceae</taxon>
        <taxon>Sinosporangium</taxon>
    </lineage>
</organism>
<dbReference type="STRING" id="504805.SAMN05421505_115112"/>
<evidence type="ECO:0000259" key="1">
    <source>
        <dbReference type="Pfam" id="PF01636"/>
    </source>
</evidence>
<name>A0A1G8CBU0_9ACTN</name>
<dbReference type="GO" id="GO:0016740">
    <property type="term" value="F:transferase activity"/>
    <property type="evidence" value="ECO:0007669"/>
    <property type="project" value="UniProtKB-KW"/>
</dbReference>
<dbReference type="OrthoDB" id="115252at2"/>
<keyword evidence="3" id="KW-1185">Reference proteome</keyword>
<accession>A0A1G8CBU0</accession>
<keyword evidence="2" id="KW-0808">Transferase</keyword>
<proteinExistence type="predicted"/>
<dbReference type="Pfam" id="PF01636">
    <property type="entry name" value="APH"/>
    <property type="match status" value="1"/>
</dbReference>
<dbReference type="RefSeq" id="WP_093171545.1">
    <property type="nucleotide sequence ID" value="NZ_FNCN01000015.1"/>
</dbReference>
<evidence type="ECO:0000313" key="3">
    <source>
        <dbReference type="Proteomes" id="UP000198923"/>
    </source>
</evidence>
<dbReference type="InterPro" id="IPR002575">
    <property type="entry name" value="Aminoglycoside_PTrfase"/>
</dbReference>